<feature type="non-terminal residue" evidence="1">
    <location>
        <position position="1"/>
    </location>
</feature>
<reference evidence="1" key="1">
    <citation type="journal article" date="2013" name="Environ. Microbiol.">
        <title>Microbiota from the distal guts of lean and obese adolescents exhibit partial functional redundancy besides clear differences in community structure.</title>
        <authorList>
            <person name="Ferrer M."/>
            <person name="Ruiz A."/>
            <person name="Lanza F."/>
            <person name="Haange S.B."/>
            <person name="Oberbach A."/>
            <person name="Till H."/>
            <person name="Bargiela R."/>
            <person name="Campoy C."/>
            <person name="Segura M.T."/>
            <person name="Richter M."/>
            <person name="von Bergen M."/>
            <person name="Seifert J."/>
            <person name="Suarez A."/>
        </authorList>
    </citation>
    <scope>NUCLEOTIDE SEQUENCE</scope>
</reference>
<organism evidence="1">
    <name type="scientific">human gut metagenome</name>
    <dbReference type="NCBI Taxonomy" id="408170"/>
    <lineage>
        <taxon>unclassified sequences</taxon>
        <taxon>metagenomes</taxon>
        <taxon>organismal metagenomes</taxon>
    </lineage>
</organism>
<name>K1SNV8_9ZZZZ</name>
<comment type="caution">
    <text evidence="1">The sequence shown here is derived from an EMBL/GenBank/DDBJ whole genome shotgun (WGS) entry which is preliminary data.</text>
</comment>
<proteinExistence type="predicted"/>
<gene>
    <name evidence="1" type="ORF">LEA_18626</name>
</gene>
<dbReference type="AlphaFoldDB" id="K1SNV8"/>
<protein>
    <submittedName>
        <fullName evidence="1">Uncharacterized protein</fullName>
    </submittedName>
</protein>
<evidence type="ECO:0000313" key="1">
    <source>
        <dbReference type="EMBL" id="EKC48976.1"/>
    </source>
</evidence>
<accession>K1SNV8</accession>
<dbReference type="EMBL" id="AJWY01012781">
    <property type="protein sequence ID" value="EKC48976.1"/>
    <property type="molecule type" value="Genomic_DNA"/>
</dbReference>
<sequence length="36" mass="3610">DGGMTCPNRDGTKGTGGCIFAARAAAETSRKDIPAI</sequence>